<dbReference type="InterPro" id="IPR001054">
    <property type="entry name" value="A/G_cyclase"/>
</dbReference>
<evidence type="ECO:0000259" key="1">
    <source>
        <dbReference type="PROSITE" id="PS50125"/>
    </source>
</evidence>
<dbReference type="PANTHER" id="PTHR43081">
    <property type="entry name" value="ADENYLATE CYCLASE, TERMINAL-DIFFERENTIATION SPECIFIC-RELATED"/>
    <property type="match status" value="1"/>
</dbReference>
<dbReference type="BioCyc" id="AURANTIMONAS:SI859A1_03478-MONOMER"/>
<name>Q1YEQ5_AURMS</name>
<gene>
    <name evidence="2" type="ORF">SI859A1_03478</name>
</gene>
<protein>
    <submittedName>
        <fullName evidence="2">Adenylate cyclase</fullName>
    </submittedName>
</protein>
<dbReference type="PROSITE" id="PS50125">
    <property type="entry name" value="GUANYLATE_CYCLASE_2"/>
    <property type="match status" value="1"/>
</dbReference>
<organism evidence="2 3">
    <name type="scientific">Aurantimonas manganoxydans (strain ATCC BAA-1229 / DSM 21871 / SI85-9A1)</name>
    <dbReference type="NCBI Taxonomy" id="287752"/>
    <lineage>
        <taxon>Bacteria</taxon>
        <taxon>Pseudomonadati</taxon>
        <taxon>Pseudomonadota</taxon>
        <taxon>Alphaproteobacteria</taxon>
        <taxon>Hyphomicrobiales</taxon>
        <taxon>Aurantimonadaceae</taxon>
        <taxon>Aurantimonas</taxon>
    </lineage>
</organism>
<dbReference type="AlphaFoldDB" id="Q1YEQ5"/>
<dbReference type="CDD" id="cd07302">
    <property type="entry name" value="CHD"/>
    <property type="match status" value="1"/>
</dbReference>
<dbReference type="InterPro" id="IPR029787">
    <property type="entry name" value="Nucleotide_cyclase"/>
</dbReference>
<dbReference type="RefSeq" id="WP_009211288.1">
    <property type="nucleotide sequence ID" value="NZ_BBWP01000046.1"/>
</dbReference>
<dbReference type="Proteomes" id="UP000000321">
    <property type="component" value="Unassembled WGS sequence"/>
</dbReference>
<dbReference type="SMART" id="SM00044">
    <property type="entry name" value="CYCc"/>
    <property type="match status" value="1"/>
</dbReference>
<sequence length="425" mass="46542">MTMEPTRSAGRFDSCDTGTWPLHRTRLLDWLVRETQDERFIDDIFQQLCDRLRAGGLPVARATVHFRIHHPQWLGARILWRRNTPDADIQTYQHGALETAEYLESPIAAVHGGASEVRLRLAREPAAADEYSLFGELRAEGMTDYVAWPLEHTFGRRHVVSFASDAPEGFSDADLAFLADLLPAFALVSEIRLKNRLARTLLETYVGPHASDQILAGAITRGSGTTVAGAIMVCDLRDFTRISELWPRDDVIELLNGYFDAICEPVERHGGEILKFIGDGLLAIFPLDRPTACDDLLKALAEAQQAMDVLNAAHVAAGREPLRYGVGIHVGDVMYGNIGSRNRLDFTVIGPAVNAAARLENLTKTVQRPVLLSRAFAERASCSSALESLGSFPLRGVGEDMEVFAFSGTGCEATAISERAVAAVS</sequence>
<dbReference type="PANTHER" id="PTHR43081:SF11">
    <property type="entry name" value="BLR2264 PROTEIN"/>
    <property type="match status" value="1"/>
</dbReference>
<dbReference type="EMBL" id="AAPJ01000007">
    <property type="protein sequence ID" value="EAS48840.1"/>
    <property type="molecule type" value="Genomic_DNA"/>
</dbReference>
<dbReference type="Pfam" id="PF00211">
    <property type="entry name" value="Guanylate_cyc"/>
    <property type="match status" value="1"/>
</dbReference>
<dbReference type="GO" id="GO:0035556">
    <property type="term" value="P:intracellular signal transduction"/>
    <property type="evidence" value="ECO:0007669"/>
    <property type="project" value="InterPro"/>
</dbReference>
<dbReference type="GO" id="GO:0004016">
    <property type="term" value="F:adenylate cyclase activity"/>
    <property type="evidence" value="ECO:0007669"/>
    <property type="project" value="UniProtKB-ARBA"/>
</dbReference>
<dbReference type="SUPFAM" id="SSF55073">
    <property type="entry name" value="Nucleotide cyclase"/>
    <property type="match status" value="1"/>
</dbReference>
<accession>Q1YEQ5</accession>
<dbReference type="OrthoDB" id="4565346at2"/>
<dbReference type="InterPro" id="IPR050697">
    <property type="entry name" value="Adenylyl/Guanylyl_Cyclase_3/4"/>
</dbReference>
<feature type="domain" description="Guanylate cyclase" evidence="1">
    <location>
        <begin position="230"/>
        <end position="360"/>
    </location>
</feature>
<dbReference type="Gene3D" id="3.30.70.1230">
    <property type="entry name" value="Nucleotide cyclase"/>
    <property type="match status" value="1"/>
</dbReference>
<dbReference type="HOGENOM" id="CLU_039833_0_0_5"/>
<evidence type="ECO:0000313" key="2">
    <source>
        <dbReference type="EMBL" id="EAS48840.1"/>
    </source>
</evidence>
<comment type="caution">
    <text evidence="2">The sequence shown here is derived from an EMBL/GenBank/DDBJ whole genome shotgun (WGS) entry which is preliminary data.</text>
</comment>
<reference evidence="2 3" key="1">
    <citation type="journal article" date="2008" name="Appl. Environ. Microbiol.">
        <title>Genomic insights into Mn(II) oxidation by the marine alphaproteobacterium Aurantimonas sp. strain SI85-9A1.</title>
        <authorList>
            <person name="Dick G.J."/>
            <person name="Podell S."/>
            <person name="Johnson H.A."/>
            <person name="Rivera-Espinoza Y."/>
            <person name="Bernier-Latmani R."/>
            <person name="McCarthy J.K."/>
            <person name="Torpey J.W."/>
            <person name="Clement B.G."/>
            <person name="Gaasterland T."/>
            <person name="Tebo B.M."/>
        </authorList>
    </citation>
    <scope>NUCLEOTIDE SEQUENCE [LARGE SCALE GENOMIC DNA]</scope>
    <source>
        <strain evidence="2 3">SI85-9A1</strain>
    </source>
</reference>
<dbReference type="GO" id="GO:0006171">
    <property type="term" value="P:cAMP biosynthetic process"/>
    <property type="evidence" value="ECO:0007669"/>
    <property type="project" value="TreeGrafter"/>
</dbReference>
<keyword evidence="3" id="KW-1185">Reference proteome</keyword>
<proteinExistence type="predicted"/>
<evidence type="ECO:0000313" key="3">
    <source>
        <dbReference type="Proteomes" id="UP000000321"/>
    </source>
</evidence>